<name>A0AAD6TPP3_9AGAR</name>
<evidence type="ECO:0008006" key="3">
    <source>
        <dbReference type="Google" id="ProtNLM"/>
    </source>
</evidence>
<sequence length="453" mass="50830">MMGTDRLSDLEVQVGDLNLNAKPSDRLASSAILTLPFDITSQIFILFVGQWSDFHDTGSGPLLLASVCKAWRAIALDLPPIWSHIEIYPTRTRWGAEQLLQVWLPRAGDHPLDLDIRRQNSEYNMFGILAPSSMQWRSIHLVLSSLPFWVVNEIGGRTPLLERVTLIREAPASPEWLERGPRITAFRDAPRLRSASLFHVYMDRIELPWTQLTWLEWCGSELELADLIKVLSHTSQLETLFVDTSHDPFFNLLYAPGIPSIRFEHLVSLTLQGRQLKLPLLAIAAPALKHLTISSTVNHNDLPHLLPFLARSGSLSLISLEAFLAFTAISALEAAATASEVRLTRVSWPTSDLAALFTRIRLDASFLPHVQTLALEQCFSPLPYSELADMLGAREGGECARLARFRFTRPRARSCRVAKAAGAGGQWHRSRYPGTQYWLRSAEVLCIMISNQK</sequence>
<accession>A0AAD6TPP3</accession>
<organism evidence="1 2">
    <name type="scientific">Mycena belliarum</name>
    <dbReference type="NCBI Taxonomy" id="1033014"/>
    <lineage>
        <taxon>Eukaryota</taxon>
        <taxon>Fungi</taxon>
        <taxon>Dikarya</taxon>
        <taxon>Basidiomycota</taxon>
        <taxon>Agaricomycotina</taxon>
        <taxon>Agaricomycetes</taxon>
        <taxon>Agaricomycetidae</taxon>
        <taxon>Agaricales</taxon>
        <taxon>Marasmiineae</taxon>
        <taxon>Mycenaceae</taxon>
        <taxon>Mycena</taxon>
    </lineage>
</organism>
<comment type="caution">
    <text evidence="1">The sequence shown here is derived from an EMBL/GenBank/DDBJ whole genome shotgun (WGS) entry which is preliminary data.</text>
</comment>
<dbReference type="EMBL" id="JARJCN010000106">
    <property type="protein sequence ID" value="KAJ7074997.1"/>
    <property type="molecule type" value="Genomic_DNA"/>
</dbReference>
<evidence type="ECO:0000313" key="1">
    <source>
        <dbReference type="EMBL" id="KAJ7074997.1"/>
    </source>
</evidence>
<reference evidence="1" key="1">
    <citation type="submission" date="2023-03" db="EMBL/GenBank/DDBJ databases">
        <title>Massive genome expansion in bonnet fungi (Mycena s.s.) driven by repeated elements and novel gene families across ecological guilds.</title>
        <authorList>
            <consortium name="Lawrence Berkeley National Laboratory"/>
            <person name="Harder C.B."/>
            <person name="Miyauchi S."/>
            <person name="Viragh M."/>
            <person name="Kuo A."/>
            <person name="Thoen E."/>
            <person name="Andreopoulos B."/>
            <person name="Lu D."/>
            <person name="Skrede I."/>
            <person name="Drula E."/>
            <person name="Henrissat B."/>
            <person name="Morin E."/>
            <person name="Kohler A."/>
            <person name="Barry K."/>
            <person name="LaButti K."/>
            <person name="Morin E."/>
            <person name="Salamov A."/>
            <person name="Lipzen A."/>
            <person name="Mereny Z."/>
            <person name="Hegedus B."/>
            <person name="Baldrian P."/>
            <person name="Stursova M."/>
            <person name="Weitz H."/>
            <person name="Taylor A."/>
            <person name="Grigoriev I.V."/>
            <person name="Nagy L.G."/>
            <person name="Martin F."/>
            <person name="Kauserud H."/>
        </authorList>
    </citation>
    <scope>NUCLEOTIDE SEQUENCE</scope>
    <source>
        <strain evidence="1">CBHHK173m</strain>
    </source>
</reference>
<keyword evidence="2" id="KW-1185">Reference proteome</keyword>
<protein>
    <recommendedName>
        <fullName evidence="3">F-box domain-containing protein</fullName>
    </recommendedName>
</protein>
<proteinExistence type="predicted"/>
<gene>
    <name evidence="1" type="ORF">B0H15DRAFT_868234</name>
</gene>
<dbReference type="Proteomes" id="UP001222325">
    <property type="component" value="Unassembled WGS sequence"/>
</dbReference>
<evidence type="ECO:0000313" key="2">
    <source>
        <dbReference type="Proteomes" id="UP001222325"/>
    </source>
</evidence>
<dbReference type="AlphaFoldDB" id="A0AAD6TPP3"/>